<evidence type="ECO:0000313" key="3">
    <source>
        <dbReference type="Proteomes" id="UP000886595"/>
    </source>
</evidence>
<feature type="compositionally biased region" description="Polar residues" evidence="1">
    <location>
        <begin position="70"/>
        <end position="82"/>
    </location>
</feature>
<dbReference type="AlphaFoldDB" id="A0A8X7R9M9"/>
<evidence type="ECO:0000256" key="1">
    <source>
        <dbReference type="SAM" id="MobiDB-lite"/>
    </source>
</evidence>
<proteinExistence type="predicted"/>
<accession>A0A8X7R9M9</accession>
<protein>
    <submittedName>
        <fullName evidence="2">Uncharacterized protein</fullName>
    </submittedName>
</protein>
<feature type="compositionally biased region" description="Polar residues" evidence="1">
    <location>
        <begin position="95"/>
        <end position="126"/>
    </location>
</feature>
<organism evidence="2 3">
    <name type="scientific">Brassica carinata</name>
    <name type="common">Ethiopian mustard</name>
    <name type="synonym">Abyssinian cabbage</name>
    <dbReference type="NCBI Taxonomy" id="52824"/>
    <lineage>
        <taxon>Eukaryota</taxon>
        <taxon>Viridiplantae</taxon>
        <taxon>Streptophyta</taxon>
        <taxon>Embryophyta</taxon>
        <taxon>Tracheophyta</taxon>
        <taxon>Spermatophyta</taxon>
        <taxon>Magnoliopsida</taxon>
        <taxon>eudicotyledons</taxon>
        <taxon>Gunneridae</taxon>
        <taxon>Pentapetalae</taxon>
        <taxon>rosids</taxon>
        <taxon>malvids</taxon>
        <taxon>Brassicales</taxon>
        <taxon>Brassicaceae</taxon>
        <taxon>Brassiceae</taxon>
        <taxon>Brassica</taxon>
    </lineage>
</organism>
<dbReference type="OrthoDB" id="1112114at2759"/>
<name>A0A8X7R9M9_BRACI</name>
<dbReference type="Proteomes" id="UP000886595">
    <property type="component" value="Unassembled WGS sequence"/>
</dbReference>
<feature type="compositionally biased region" description="Basic and acidic residues" evidence="1">
    <location>
        <begin position="297"/>
        <end position="321"/>
    </location>
</feature>
<sequence length="340" mass="39094">MEKRGWEQSTEKGDIDHFVFKARVDRHGRPFGDRVSTRQTHVPPPAPTTNAMNPSKSSWSQKPLYEEPEQYSSPQYTHSRQTNYRKTRRGRDLFSQRSQGQWRAKQHVQQGEKPTNEAEQQQQVPNNIREPVTLQTNVNATQIPSMEDVMEDFHEETRLYLSYPGSAEAAARRQRVLQGDALGQTEERAATIIVAETRKHAIIPHYLRDESNPNTPPPNQDFHLNELLSLNPSTTHSPLVMELHNGEEETTGMNPHQSEVDATPRKTTEGPAKLKSIVISPSLEPEQEVQTQQEPVEQSHEEKTLKEFQNKVKRRLEEQAPPREPTQQLKRRQTMTKLSV</sequence>
<gene>
    <name evidence="2" type="ORF">Bca52824_054325</name>
</gene>
<comment type="caution">
    <text evidence="2">The sequence shown here is derived from an EMBL/GenBank/DDBJ whole genome shotgun (WGS) entry which is preliminary data.</text>
</comment>
<dbReference type="EMBL" id="JAAMPC010000011">
    <property type="protein sequence ID" value="KAG2283105.1"/>
    <property type="molecule type" value="Genomic_DNA"/>
</dbReference>
<feature type="region of interest" description="Disordered" evidence="1">
    <location>
        <begin position="248"/>
        <end position="340"/>
    </location>
</feature>
<keyword evidence="3" id="KW-1185">Reference proteome</keyword>
<feature type="region of interest" description="Disordered" evidence="1">
    <location>
        <begin position="28"/>
        <end position="130"/>
    </location>
</feature>
<reference evidence="2 3" key="1">
    <citation type="submission" date="2020-02" db="EMBL/GenBank/DDBJ databases">
        <authorList>
            <person name="Ma Q."/>
            <person name="Huang Y."/>
            <person name="Song X."/>
            <person name="Pei D."/>
        </authorList>
    </citation>
    <scope>NUCLEOTIDE SEQUENCE [LARGE SCALE GENOMIC DNA]</scope>
    <source>
        <strain evidence="2">Sxm20200214</strain>
        <tissue evidence="2">Leaf</tissue>
    </source>
</reference>
<feature type="compositionally biased region" description="Basic and acidic residues" evidence="1">
    <location>
        <begin position="258"/>
        <end position="268"/>
    </location>
</feature>
<evidence type="ECO:0000313" key="2">
    <source>
        <dbReference type="EMBL" id="KAG2283105.1"/>
    </source>
</evidence>